<keyword evidence="2" id="KW-1185">Reference proteome</keyword>
<evidence type="ECO:0000313" key="2">
    <source>
        <dbReference type="Proteomes" id="UP001220064"/>
    </source>
</evidence>
<sequence>MNNSTEPTAHVTAHIACPDKSTGRKVITWSGETLDRILAVKLHFSKKDFKTLLSDTDTTVSVCTHCYEALNRKKAEDAKKLKLTGLEWERDFAVDALVDAHRAGDAEAIEHYAKEAIRFEDERNALSASFDNGQGDA</sequence>
<protein>
    <submittedName>
        <fullName evidence="1">Uncharacterized protein</fullName>
    </submittedName>
</protein>
<gene>
    <name evidence="1" type="ORF">CMASS_04865</name>
</gene>
<proteinExistence type="predicted"/>
<name>A0ABY7U6V1_9CORY</name>
<evidence type="ECO:0000313" key="1">
    <source>
        <dbReference type="EMBL" id="WCZ32420.1"/>
    </source>
</evidence>
<dbReference type="EMBL" id="CP063189">
    <property type="protein sequence ID" value="WCZ32420.1"/>
    <property type="molecule type" value="Genomic_DNA"/>
</dbReference>
<dbReference type="Proteomes" id="UP001220064">
    <property type="component" value="Chromosome"/>
</dbReference>
<reference evidence="1 2" key="1">
    <citation type="submission" date="2020-10" db="EMBL/GenBank/DDBJ databases">
        <title>Complete genome sequence of Corynebacterium massiliense DSM 45435, type strain of Corynebacterium massiliense.</title>
        <authorList>
            <person name="Busche T."/>
            <person name="Kalinowski J."/>
            <person name="Ruckert C."/>
        </authorList>
    </citation>
    <scope>NUCLEOTIDE SEQUENCE [LARGE SCALE GENOMIC DNA]</scope>
    <source>
        <strain evidence="1 2">DSM 45435</strain>
    </source>
</reference>
<dbReference type="RefSeq" id="WP_022863689.1">
    <property type="nucleotide sequence ID" value="NZ_ATVG01000014.1"/>
</dbReference>
<accession>A0ABY7U6V1</accession>
<organism evidence="1 2">
    <name type="scientific">Corynebacterium massiliense DSM 45435</name>
    <dbReference type="NCBI Taxonomy" id="1121364"/>
    <lineage>
        <taxon>Bacteria</taxon>
        <taxon>Bacillati</taxon>
        <taxon>Actinomycetota</taxon>
        <taxon>Actinomycetes</taxon>
        <taxon>Mycobacteriales</taxon>
        <taxon>Corynebacteriaceae</taxon>
        <taxon>Corynebacterium</taxon>
    </lineage>
</organism>